<feature type="region of interest" description="Disordered" evidence="2">
    <location>
        <begin position="137"/>
        <end position="160"/>
    </location>
</feature>
<evidence type="ECO:0000313" key="3">
    <source>
        <dbReference type="EMBL" id="GHP03453.1"/>
    </source>
</evidence>
<organism evidence="3 4">
    <name type="scientific">Pycnococcus provasolii</name>
    <dbReference type="NCBI Taxonomy" id="41880"/>
    <lineage>
        <taxon>Eukaryota</taxon>
        <taxon>Viridiplantae</taxon>
        <taxon>Chlorophyta</taxon>
        <taxon>Pseudoscourfieldiophyceae</taxon>
        <taxon>Pseudoscourfieldiales</taxon>
        <taxon>Pycnococcaceae</taxon>
        <taxon>Pycnococcus</taxon>
    </lineage>
</organism>
<reference evidence="3" key="1">
    <citation type="submission" date="2020-10" db="EMBL/GenBank/DDBJ databases">
        <title>Unveiling of a novel bifunctional photoreceptor, Dualchrome1, isolated from a cosmopolitan green alga.</title>
        <authorList>
            <person name="Suzuki S."/>
            <person name="Kawachi M."/>
        </authorList>
    </citation>
    <scope>NUCLEOTIDE SEQUENCE</scope>
    <source>
        <strain evidence="3">NIES 2893</strain>
    </source>
</reference>
<dbReference type="AlphaFoldDB" id="A0A830HAH8"/>
<name>A0A830HAH8_9CHLO</name>
<keyword evidence="4" id="KW-1185">Reference proteome</keyword>
<evidence type="ECO:0000256" key="1">
    <source>
        <dbReference type="SAM" id="Coils"/>
    </source>
</evidence>
<dbReference type="EMBL" id="BNJQ01000005">
    <property type="protein sequence ID" value="GHP03453.1"/>
    <property type="molecule type" value="Genomic_DNA"/>
</dbReference>
<keyword evidence="1" id="KW-0175">Coiled coil</keyword>
<comment type="caution">
    <text evidence="3">The sequence shown here is derived from an EMBL/GenBank/DDBJ whole genome shotgun (WGS) entry which is preliminary data.</text>
</comment>
<accession>A0A830HAH8</accession>
<evidence type="ECO:0000256" key="2">
    <source>
        <dbReference type="SAM" id="MobiDB-lite"/>
    </source>
</evidence>
<proteinExistence type="predicted"/>
<protein>
    <submittedName>
        <fullName evidence="3">Uncharacterized protein</fullName>
    </submittedName>
</protein>
<evidence type="ECO:0000313" key="4">
    <source>
        <dbReference type="Proteomes" id="UP000660262"/>
    </source>
</evidence>
<sequence length="160" mass="17403">MQQASTPPSHELIATNNAILAMCGAAAVATVRGALRHRDADEPEYTRGTARDGNKHTKLAERALNTATRVGTRLRLHRRGARAEAAAMRAEINSLALRNQAAEDALRRLAEEARASQRTMDEISKAQTRMVELVASNAPKTARAQRLETKVIPATEDESP</sequence>
<feature type="coiled-coil region" evidence="1">
    <location>
        <begin position="85"/>
        <end position="126"/>
    </location>
</feature>
<dbReference type="Proteomes" id="UP000660262">
    <property type="component" value="Unassembled WGS sequence"/>
</dbReference>
<gene>
    <name evidence="3" type="ORF">PPROV_000220800</name>
</gene>